<dbReference type="Pfam" id="PF07517">
    <property type="entry name" value="SecA_DEAD"/>
    <property type="match status" value="1"/>
</dbReference>
<evidence type="ECO:0000256" key="9">
    <source>
        <dbReference type="ARBA" id="ARBA00022967"/>
    </source>
</evidence>
<comment type="similarity">
    <text evidence="2 12">Belongs to the SecA family.</text>
</comment>
<feature type="binding site" evidence="12">
    <location>
        <begin position="108"/>
        <end position="112"/>
    </location>
    <ligand>
        <name>ATP</name>
        <dbReference type="ChEBI" id="CHEBI:30616"/>
    </ligand>
</feature>
<dbReference type="InterPro" id="IPR036670">
    <property type="entry name" value="SecA_X-link_sf"/>
</dbReference>
<keyword evidence="6 12" id="KW-0547">Nucleotide-binding</keyword>
<dbReference type="SUPFAM" id="SSF81767">
    <property type="entry name" value="Pre-protein crosslinking domain of SecA"/>
    <property type="match status" value="1"/>
</dbReference>
<keyword evidence="5 12" id="KW-0963">Cytoplasm</keyword>
<keyword evidence="7 12" id="KW-0067">ATP-binding</keyword>
<evidence type="ECO:0000259" key="15">
    <source>
        <dbReference type="PROSITE" id="PS51196"/>
    </source>
</evidence>
<keyword evidence="8 12" id="KW-0653">Protein transport</keyword>
<evidence type="ECO:0000256" key="6">
    <source>
        <dbReference type="ARBA" id="ARBA00022741"/>
    </source>
</evidence>
<dbReference type="InterPro" id="IPR027417">
    <property type="entry name" value="P-loop_NTPase"/>
</dbReference>
<evidence type="ECO:0000256" key="2">
    <source>
        <dbReference type="ARBA" id="ARBA00007650"/>
    </source>
</evidence>
<dbReference type="InterPro" id="IPR011130">
    <property type="entry name" value="SecA_preprotein_X-link_dom"/>
</dbReference>
<dbReference type="SMART" id="SM00958">
    <property type="entry name" value="SecA_PP_bind"/>
    <property type="match status" value="1"/>
</dbReference>
<evidence type="ECO:0000256" key="4">
    <source>
        <dbReference type="ARBA" id="ARBA00022475"/>
    </source>
</evidence>
<dbReference type="SUPFAM" id="SSF52540">
    <property type="entry name" value="P-loop containing nucleoside triphosphate hydrolases"/>
    <property type="match status" value="2"/>
</dbReference>
<feature type="domain" description="SecA family profile" evidence="15">
    <location>
        <begin position="9"/>
        <end position="582"/>
    </location>
</feature>
<comment type="subcellular location">
    <subcellularLocation>
        <location evidence="12">Cell membrane</location>
        <topology evidence="12">Peripheral membrane protein</topology>
        <orientation evidence="12">Cytoplasmic side</orientation>
    </subcellularLocation>
    <subcellularLocation>
        <location evidence="12">Cytoplasm</location>
    </subcellularLocation>
    <subcellularLocation>
        <location evidence="1">Membrane</location>
        <topology evidence="1">Peripheral membrane protein</topology>
    </subcellularLocation>
    <text evidence="12">Distribution is 50-50.</text>
</comment>
<protein>
    <recommendedName>
        <fullName evidence="12">Protein translocase subunit SecA</fullName>
        <ecNumber evidence="12">7.4.2.8</ecNumber>
    </recommendedName>
</protein>
<dbReference type="CDD" id="cd17928">
    <property type="entry name" value="DEXDc_SecA"/>
    <property type="match status" value="1"/>
</dbReference>
<keyword evidence="4 12" id="KW-1003">Cell membrane</keyword>
<name>A0A9X2VU25_9PSEU</name>
<keyword evidence="11 12" id="KW-0472">Membrane</keyword>
<evidence type="ECO:0000256" key="3">
    <source>
        <dbReference type="ARBA" id="ARBA00022448"/>
    </source>
</evidence>
<dbReference type="InterPro" id="IPR001650">
    <property type="entry name" value="Helicase_C-like"/>
</dbReference>
<dbReference type="InterPro" id="IPR026389">
    <property type="entry name" value="SecA_Actinobact-type"/>
</dbReference>
<dbReference type="Proteomes" id="UP001141259">
    <property type="component" value="Unassembled WGS sequence"/>
</dbReference>
<feature type="binding site" evidence="12">
    <location>
        <position position="497"/>
    </location>
    <ligand>
        <name>ATP</name>
        <dbReference type="ChEBI" id="CHEBI:30616"/>
    </ligand>
</feature>
<keyword evidence="17" id="KW-1185">Reference proteome</keyword>
<evidence type="ECO:0000256" key="8">
    <source>
        <dbReference type="ARBA" id="ARBA00022927"/>
    </source>
</evidence>
<proteinExistence type="inferred from homology"/>
<dbReference type="GO" id="GO:0031522">
    <property type="term" value="C:cell envelope Sec protein transport complex"/>
    <property type="evidence" value="ECO:0007669"/>
    <property type="project" value="TreeGrafter"/>
</dbReference>
<feature type="domain" description="Helicase C-terminal" evidence="14">
    <location>
        <begin position="422"/>
        <end position="618"/>
    </location>
</feature>
<dbReference type="SMART" id="SM00957">
    <property type="entry name" value="SecA_DEAD"/>
    <property type="match status" value="1"/>
</dbReference>
<feature type="binding site" evidence="12">
    <location>
        <position position="90"/>
    </location>
    <ligand>
        <name>ATP</name>
        <dbReference type="ChEBI" id="CHEBI:30616"/>
    </ligand>
</feature>
<dbReference type="GO" id="GO:0005524">
    <property type="term" value="F:ATP binding"/>
    <property type="evidence" value="ECO:0007669"/>
    <property type="project" value="UniProtKB-UniRule"/>
</dbReference>
<dbReference type="PROSITE" id="PS51196">
    <property type="entry name" value="SECA_MOTOR_DEAD"/>
    <property type="match status" value="1"/>
</dbReference>
<dbReference type="RefSeq" id="WP_259628286.1">
    <property type="nucleotide sequence ID" value="NZ_JANYMP010000026.1"/>
</dbReference>
<comment type="catalytic activity">
    <reaction evidence="12">
        <text>ATP + H2O + cellular proteinSide 1 = ADP + phosphate + cellular proteinSide 2.</text>
        <dbReference type="EC" id="7.4.2.8"/>
    </reaction>
</comment>
<comment type="caution">
    <text evidence="16">The sequence shown here is derived from an EMBL/GenBank/DDBJ whole genome shotgun (WGS) entry which is preliminary data.</text>
</comment>
<dbReference type="AlphaFoldDB" id="A0A9X2VU25"/>
<keyword evidence="3 12" id="KW-0813">Transport</keyword>
<dbReference type="Gene3D" id="1.10.3060.10">
    <property type="entry name" value="Helical scaffold and wing domains of SecA"/>
    <property type="match status" value="1"/>
</dbReference>
<evidence type="ECO:0000259" key="14">
    <source>
        <dbReference type="PROSITE" id="PS51194"/>
    </source>
</evidence>
<dbReference type="GO" id="GO:0005886">
    <property type="term" value="C:plasma membrane"/>
    <property type="evidence" value="ECO:0007669"/>
    <property type="project" value="UniProtKB-SubCell"/>
</dbReference>
<dbReference type="Pfam" id="PF01043">
    <property type="entry name" value="SecA_PP_bind"/>
    <property type="match status" value="1"/>
</dbReference>
<dbReference type="GO" id="GO:0065002">
    <property type="term" value="P:intracellular protein transmembrane transport"/>
    <property type="evidence" value="ECO:0007669"/>
    <property type="project" value="UniProtKB-UniRule"/>
</dbReference>
<evidence type="ECO:0000259" key="13">
    <source>
        <dbReference type="PROSITE" id="PS51192"/>
    </source>
</evidence>
<dbReference type="FunFam" id="3.40.50.300:FF:000429">
    <property type="entry name" value="Preprotein translocase subunit SecA"/>
    <property type="match status" value="1"/>
</dbReference>
<dbReference type="CDD" id="cd18803">
    <property type="entry name" value="SF2_C_secA"/>
    <property type="match status" value="1"/>
</dbReference>
<gene>
    <name evidence="16" type="primary">secA2</name>
    <name evidence="12" type="synonym">secA</name>
    <name evidence="16" type="ORF">NZH93_38755</name>
</gene>
<sequence length="773" mass="85051">MTTLMARLKQRMRRFAQRPGSADLTPYRTLLAAVNTHEERVGALSDEELTAAAGELRERDVFGKDELVEVCALAREAADRALGLRPFDVQILGALGLLEGHVVEMATGEGKTLSGAIAAAGFALRGDQVHVASVNDYLAQRDAEWMGPLYELLGVSVGWLSQSSKPEERRAAYEAEVTYAAVSEIGFDVLRDRLAVDEADRIVPKPRVVLVDEADSVLVDEARVPLVLAGSTANEAADPVIADLVRRLRKDLHFEVDDEERNVYLTGAGSEAVERTLGGIDLYSDEHVQTTLSKVNVALHAHVLLHRDIDYIVRDGKVHLINDTRGRIARLQRWPDGLQAAVEAKESVAATDSGEVLDSITVQALLNRYPTVCGMTGTAVAVAEQLRTFYTLEVLVIPSNQECIREDEAPRLYTTLELKEAALVKEIASVHETGRPILVGTLDVAESERLSTKLRAAGLEPVVLNAKNDAEEATIIADAGSFDRITVSTQMAGRGTDIRLGGHDGEDHERIVGLGGLYVVGSGRHTSSRLDDQLRGRAGRQGDPGGSVFFGSLQDELVTQFAPDHDEPVEVDDDGRITDSGTLHTVEHAQRVAEGVHLEIHRNTWRYNKLVEHQRELLMAHRNKVLTTDAAWEELAKRAPERAAELKEDVSEEVLVGAARLITLYHLDQRWSEHLTFLTDLREGIHLRALARQNPLDEFHREAIPTFNRIVPDSWESAEETFAEAKIGPEGAELAAAGVKRPNTTWTYLVHDNPFSSGLEETFKGLVKMVKRK</sequence>
<dbReference type="PROSITE" id="PS51194">
    <property type="entry name" value="HELICASE_CTER"/>
    <property type="match status" value="1"/>
</dbReference>
<dbReference type="GO" id="GO:0006605">
    <property type="term" value="P:protein targeting"/>
    <property type="evidence" value="ECO:0007669"/>
    <property type="project" value="UniProtKB-UniRule"/>
</dbReference>
<dbReference type="InterPro" id="IPR014001">
    <property type="entry name" value="Helicase_ATP-bd"/>
</dbReference>
<dbReference type="PROSITE" id="PS51192">
    <property type="entry name" value="HELICASE_ATP_BIND_1"/>
    <property type="match status" value="1"/>
</dbReference>
<feature type="domain" description="Helicase ATP-binding" evidence="13">
    <location>
        <begin position="92"/>
        <end position="251"/>
    </location>
</feature>
<dbReference type="InterPro" id="IPR014018">
    <property type="entry name" value="SecA_motor_DEAD"/>
</dbReference>
<dbReference type="NCBIfam" id="TIGR04221">
    <property type="entry name" value="SecA2_Mycobac"/>
    <property type="match status" value="1"/>
</dbReference>
<dbReference type="EMBL" id="JANYMP010000026">
    <property type="protein sequence ID" value="MCS7482823.1"/>
    <property type="molecule type" value="Genomic_DNA"/>
</dbReference>
<keyword evidence="9 12" id="KW-1278">Translocase</keyword>
<dbReference type="InterPro" id="IPR011115">
    <property type="entry name" value="SecA_DEAD"/>
</dbReference>
<dbReference type="HAMAP" id="MF_01382">
    <property type="entry name" value="SecA"/>
    <property type="match status" value="1"/>
</dbReference>
<dbReference type="InterPro" id="IPR036266">
    <property type="entry name" value="SecA_Wing/Scaffold_sf"/>
</dbReference>
<dbReference type="InterPro" id="IPR020937">
    <property type="entry name" value="SecA_CS"/>
</dbReference>
<dbReference type="SUPFAM" id="SSF81886">
    <property type="entry name" value="Helical scaffold and wing domains of SecA"/>
    <property type="match status" value="1"/>
</dbReference>
<dbReference type="PANTHER" id="PTHR30612:SF0">
    <property type="entry name" value="CHLOROPLAST PROTEIN-TRANSPORTING ATPASE"/>
    <property type="match status" value="1"/>
</dbReference>
<evidence type="ECO:0000256" key="7">
    <source>
        <dbReference type="ARBA" id="ARBA00022840"/>
    </source>
</evidence>
<dbReference type="Pfam" id="PF21090">
    <property type="entry name" value="P-loop_SecA"/>
    <property type="match status" value="2"/>
</dbReference>
<dbReference type="InterPro" id="IPR044722">
    <property type="entry name" value="SecA_SF2_C"/>
</dbReference>
<reference evidence="16" key="1">
    <citation type="submission" date="2022-08" db="EMBL/GenBank/DDBJ databases">
        <authorList>
            <person name="Tistechok S."/>
            <person name="Samborskyy M."/>
            <person name="Roman I."/>
        </authorList>
    </citation>
    <scope>NUCLEOTIDE SEQUENCE</scope>
    <source>
        <strain evidence="16">DSM 103496</strain>
    </source>
</reference>
<dbReference type="Gene3D" id="3.90.1440.10">
    <property type="entry name" value="SecA, preprotein cross-linking domain"/>
    <property type="match status" value="1"/>
</dbReference>
<evidence type="ECO:0000256" key="12">
    <source>
        <dbReference type="HAMAP-Rule" id="MF_01382"/>
    </source>
</evidence>
<organism evidence="16 17">
    <name type="scientific">Umezawaea endophytica</name>
    <dbReference type="NCBI Taxonomy" id="1654476"/>
    <lineage>
        <taxon>Bacteria</taxon>
        <taxon>Bacillati</taxon>
        <taxon>Actinomycetota</taxon>
        <taxon>Actinomycetes</taxon>
        <taxon>Pseudonocardiales</taxon>
        <taxon>Pseudonocardiaceae</taxon>
        <taxon>Umezawaea</taxon>
    </lineage>
</organism>
<dbReference type="GO" id="GO:0017038">
    <property type="term" value="P:protein import"/>
    <property type="evidence" value="ECO:0007669"/>
    <property type="project" value="InterPro"/>
</dbReference>
<keyword evidence="10 12" id="KW-0811">Translocation</keyword>
<dbReference type="EC" id="7.4.2.8" evidence="12"/>
<dbReference type="InterPro" id="IPR000185">
    <property type="entry name" value="SecA"/>
</dbReference>
<evidence type="ECO:0000256" key="11">
    <source>
        <dbReference type="ARBA" id="ARBA00023136"/>
    </source>
</evidence>
<dbReference type="Gene3D" id="3.40.50.300">
    <property type="entry name" value="P-loop containing nucleotide triphosphate hydrolases"/>
    <property type="match status" value="3"/>
</dbReference>
<dbReference type="Pfam" id="PF07516">
    <property type="entry name" value="SecA_SW"/>
    <property type="match status" value="1"/>
</dbReference>
<evidence type="ECO:0000313" key="16">
    <source>
        <dbReference type="EMBL" id="MCS7482823.1"/>
    </source>
</evidence>
<evidence type="ECO:0000313" key="17">
    <source>
        <dbReference type="Proteomes" id="UP001141259"/>
    </source>
</evidence>
<accession>A0A9X2VU25</accession>
<dbReference type="GO" id="GO:0005829">
    <property type="term" value="C:cytosol"/>
    <property type="evidence" value="ECO:0007669"/>
    <property type="project" value="TreeGrafter"/>
</dbReference>
<evidence type="ECO:0000256" key="1">
    <source>
        <dbReference type="ARBA" id="ARBA00004170"/>
    </source>
</evidence>
<dbReference type="GO" id="GO:0043952">
    <property type="term" value="P:protein transport by the Sec complex"/>
    <property type="evidence" value="ECO:0007669"/>
    <property type="project" value="TreeGrafter"/>
</dbReference>
<dbReference type="PRINTS" id="PR00906">
    <property type="entry name" value="SECA"/>
</dbReference>
<evidence type="ECO:0000256" key="5">
    <source>
        <dbReference type="ARBA" id="ARBA00022490"/>
    </source>
</evidence>
<dbReference type="GO" id="GO:0008564">
    <property type="term" value="F:protein-exporting ATPase activity"/>
    <property type="evidence" value="ECO:0007669"/>
    <property type="project" value="UniProtKB-EC"/>
</dbReference>
<comment type="subunit">
    <text evidence="12">Monomer and homodimer. Part of the essential Sec protein translocation apparatus which comprises SecA, SecYEG and auxiliary proteins SecDF. Other proteins may also be involved.</text>
</comment>
<comment type="function">
    <text evidence="12">Part of the Sec protein translocase complex. Interacts with the SecYEG preprotein conducting channel. Has a central role in coupling the hydrolysis of ATP to the transfer of proteins into and across the cell membrane, serving as an ATP-driven molecular motor driving the stepwise translocation of polypeptide chains across the membrane.</text>
</comment>
<dbReference type="InterPro" id="IPR011116">
    <property type="entry name" value="SecA_Wing/Scaffold"/>
</dbReference>
<dbReference type="PROSITE" id="PS01312">
    <property type="entry name" value="SECA"/>
    <property type="match status" value="1"/>
</dbReference>
<dbReference type="PANTHER" id="PTHR30612">
    <property type="entry name" value="SECA INNER MEMBRANE COMPONENT OF SEC PROTEIN SECRETION SYSTEM"/>
    <property type="match status" value="1"/>
</dbReference>
<evidence type="ECO:0000256" key="10">
    <source>
        <dbReference type="ARBA" id="ARBA00023010"/>
    </source>
</evidence>